<evidence type="ECO:0000313" key="2">
    <source>
        <dbReference type="Proteomes" id="UP000076532"/>
    </source>
</evidence>
<protein>
    <submittedName>
        <fullName evidence="1">Uncharacterized protein</fullName>
    </submittedName>
</protein>
<proteinExistence type="predicted"/>
<sequence>MHTANADSYIHASVITCMSMQSLTDDLRQMFLAHSELDTVDNSLLDAFQNQCRTSSPAVAHNEAASSVKSTKHHRLCMHPKQSRLDSRNALGLYSLSKARAESLREQTLSMIYTNISPWPDSVWIGIMAKHALRDQADIQMWFETRRATERINPKYLFQTPCGDRTVYLQFAARQAITHWTDETFEELLLCHGQKRRMLWGADWLLDKI</sequence>
<dbReference type="Proteomes" id="UP000076532">
    <property type="component" value="Unassembled WGS sequence"/>
</dbReference>
<reference evidence="1 2" key="1">
    <citation type="journal article" date="2016" name="Mol. Biol. Evol.">
        <title>Comparative Genomics of Early-Diverging Mushroom-Forming Fungi Provides Insights into the Origins of Lignocellulose Decay Capabilities.</title>
        <authorList>
            <person name="Nagy L.G."/>
            <person name="Riley R."/>
            <person name="Tritt A."/>
            <person name="Adam C."/>
            <person name="Daum C."/>
            <person name="Floudas D."/>
            <person name="Sun H."/>
            <person name="Yadav J.S."/>
            <person name="Pangilinan J."/>
            <person name="Larsson K.H."/>
            <person name="Matsuura K."/>
            <person name="Barry K."/>
            <person name="Labutti K."/>
            <person name="Kuo R."/>
            <person name="Ohm R.A."/>
            <person name="Bhattacharya S.S."/>
            <person name="Shirouzu T."/>
            <person name="Yoshinaga Y."/>
            <person name="Martin F.M."/>
            <person name="Grigoriev I.V."/>
            <person name="Hibbett D.S."/>
        </authorList>
    </citation>
    <scope>NUCLEOTIDE SEQUENCE [LARGE SCALE GENOMIC DNA]</scope>
    <source>
        <strain evidence="1 2">CBS 109695</strain>
    </source>
</reference>
<keyword evidence="2" id="KW-1185">Reference proteome</keyword>
<dbReference type="AlphaFoldDB" id="A0A166TZY2"/>
<name>A0A166TZY2_9AGAM</name>
<organism evidence="1 2">
    <name type="scientific">Athelia psychrophila</name>
    <dbReference type="NCBI Taxonomy" id="1759441"/>
    <lineage>
        <taxon>Eukaryota</taxon>
        <taxon>Fungi</taxon>
        <taxon>Dikarya</taxon>
        <taxon>Basidiomycota</taxon>
        <taxon>Agaricomycotina</taxon>
        <taxon>Agaricomycetes</taxon>
        <taxon>Agaricomycetidae</taxon>
        <taxon>Atheliales</taxon>
        <taxon>Atheliaceae</taxon>
        <taxon>Athelia</taxon>
    </lineage>
</organism>
<accession>A0A166TZY2</accession>
<dbReference type="EMBL" id="KV417490">
    <property type="protein sequence ID" value="KZP31168.1"/>
    <property type="molecule type" value="Genomic_DNA"/>
</dbReference>
<gene>
    <name evidence="1" type="ORF">FIBSPDRAFT_1037637</name>
</gene>
<evidence type="ECO:0000313" key="1">
    <source>
        <dbReference type="EMBL" id="KZP31168.1"/>
    </source>
</evidence>